<protein>
    <submittedName>
        <fullName evidence="4">NUDIX domain-containing protein</fullName>
    </submittedName>
</protein>
<dbReference type="RefSeq" id="WP_211631491.1">
    <property type="nucleotide sequence ID" value="NZ_CP073100.1"/>
</dbReference>
<dbReference type="Gene3D" id="3.90.79.10">
    <property type="entry name" value="Nucleoside Triphosphate Pyrophosphohydrolase"/>
    <property type="match status" value="1"/>
</dbReference>
<sequence>MVRFRPNVAALMVRPDLGQLLICERSTLPGAWQFPQGGVDAGESLEDALFREVREEIGLLPRHYEVVRMLDGYRYLYPAEARGKKLKKHGFHGQAQTYFLCHVRPEAPEVNVDQRPREFSSYRWIAPDEFELEWLPAFKRDVYRRVMRDFFGVLL</sequence>
<comment type="similarity">
    <text evidence="2">Belongs to the Nudix hydrolase family.</text>
</comment>
<dbReference type="AlphaFoldDB" id="A0A975G9I9"/>
<evidence type="ECO:0000259" key="3">
    <source>
        <dbReference type="PROSITE" id="PS51462"/>
    </source>
</evidence>
<dbReference type="GO" id="GO:0016787">
    <property type="term" value="F:hydrolase activity"/>
    <property type="evidence" value="ECO:0007669"/>
    <property type="project" value="UniProtKB-KW"/>
</dbReference>
<reference evidence="4" key="1">
    <citation type="submission" date="2021-04" db="EMBL/GenBank/DDBJ databases">
        <title>Luteolibacter sp. 32A isolated from the skin of an Anderson's salamander (Ambystoma andersonii).</title>
        <authorList>
            <person name="Spergser J."/>
            <person name="Busse H.-J."/>
        </authorList>
    </citation>
    <scope>NUCLEOTIDE SEQUENCE</scope>
    <source>
        <strain evidence="4">32A</strain>
    </source>
</reference>
<dbReference type="Proteomes" id="UP000676169">
    <property type="component" value="Chromosome"/>
</dbReference>
<accession>A0A975G9I9</accession>
<proteinExistence type="inferred from homology"/>
<keyword evidence="1 2" id="KW-0378">Hydrolase</keyword>
<dbReference type="InterPro" id="IPR015797">
    <property type="entry name" value="NUDIX_hydrolase-like_dom_sf"/>
</dbReference>
<dbReference type="PROSITE" id="PS00893">
    <property type="entry name" value="NUDIX_BOX"/>
    <property type="match status" value="1"/>
</dbReference>
<dbReference type="InterPro" id="IPR020084">
    <property type="entry name" value="NUDIX_hydrolase_CS"/>
</dbReference>
<evidence type="ECO:0000313" key="5">
    <source>
        <dbReference type="Proteomes" id="UP000676169"/>
    </source>
</evidence>
<keyword evidence="5" id="KW-1185">Reference proteome</keyword>
<evidence type="ECO:0000256" key="1">
    <source>
        <dbReference type="ARBA" id="ARBA00022801"/>
    </source>
</evidence>
<dbReference type="PRINTS" id="PR00502">
    <property type="entry name" value="NUDIXFAMILY"/>
</dbReference>
<organism evidence="4 5">
    <name type="scientific">Luteolibacter ambystomatis</name>
    <dbReference type="NCBI Taxonomy" id="2824561"/>
    <lineage>
        <taxon>Bacteria</taxon>
        <taxon>Pseudomonadati</taxon>
        <taxon>Verrucomicrobiota</taxon>
        <taxon>Verrucomicrobiia</taxon>
        <taxon>Verrucomicrobiales</taxon>
        <taxon>Verrucomicrobiaceae</taxon>
        <taxon>Luteolibacter</taxon>
    </lineage>
</organism>
<gene>
    <name evidence="4" type="ORF">KBB96_00275</name>
</gene>
<dbReference type="EMBL" id="CP073100">
    <property type="protein sequence ID" value="QUE51352.1"/>
    <property type="molecule type" value="Genomic_DNA"/>
</dbReference>
<dbReference type="PANTHER" id="PTHR43736">
    <property type="entry name" value="ADP-RIBOSE PYROPHOSPHATASE"/>
    <property type="match status" value="1"/>
</dbReference>
<dbReference type="SUPFAM" id="SSF55811">
    <property type="entry name" value="Nudix"/>
    <property type="match status" value="1"/>
</dbReference>
<dbReference type="InterPro" id="IPR000086">
    <property type="entry name" value="NUDIX_hydrolase_dom"/>
</dbReference>
<dbReference type="PROSITE" id="PS51462">
    <property type="entry name" value="NUDIX"/>
    <property type="match status" value="1"/>
</dbReference>
<evidence type="ECO:0000313" key="4">
    <source>
        <dbReference type="EMBL" id="QUE51352.1"/>
    </source>
</evidence>
<dbReference type="PANTHER" id="PTHR43736:SF1">
    <property type="entry name" value="DIHYDRONEOPTERIN TRIPHOSPHATE DIPHOSPHATASE"/>
    <property type="match status" value="1"/>
</dbReference>
<dbReference type="KEGG" id="lamb:KBB96_00275"/>
<dbReference type="InterPro" id="IPR020476">
    <property type="entry name" value="Nudix_hydrolase"/>
</dbReference>
<evidence type="ECO:0000256" key="2">
    <source>
        <dbReference type="RuleBase" id="RU003476"/>
    </source>
</evidence>
<feature type="domain" description="Nudix hydrolase" evidence="3">
    <location>
        <begin position="3"/>
        <end position="148"/>
    </location>
</feature>
<name>A0A975G9I9_9BACT</name>
<dbReference type="Pfam" id="PF00293">
    <property type="entry name" value="NUDIX"/>
    <property type="match status" value="1"/>
</dbReference>